<organism evidence="2 3">
    <name type="scientific">Pedobacter lusitanus</name>
    <dbReference type="NCBI Taxonomy" id="1503925"/>
    <lineage>
        <taxon>Bacteria</taxon>
        <taxon>Pseudomonadati</taxon>
        <taxon>Bacteroidota</taxon>
        <taxon>Sphingobacteriia</taxon>
        <taxon>Sphingobacteriales</taxon>
        <taxon>Sphingobacteriaceae</taxon>
        <taxon>Pedobacter</taxon>
    </lineage>
</organism>
<sequence length="213" mass="23763">MYYTNKDTNYQNNKNYLKSTKMKTSSLAHILTGKGSELFVCDDQPYITHNRMTVDLLDAPEKIKSALVRFIKADPEREKAYVSMAGDDVNAQMSQCVKCMFANLDGVPDIDENGMINNTEFVPCEKRGGGCKFEGIACNKLSMSGNEISKSEMRVLEVCQLEEKEIAEKLCLSPATVKRHSQNIRIKTGIPSGKKLALWASSMGVINLDQLCF</sequence>
<evidence type="ECO:0000313" key="2">
    <source>
        <dbReference type="EMBL" id="KIO75249.1"/>
    </source>
</evidence>
<comment type="caution">
    <text evidence="2">The sequence shown here is derived from an EMBL/GenBank/DDBJ whole genome shotgun (WGS) entry which is preliminary data.</text>
</comment>
<gene>
    <name evidence="2" type="ORF">TH53_21810</name>
</gene>
<protein>
    <recommendedName>
        <fullName evidence="1">HTH luxR-type domain-containing protein</fullName>
    </recommendedName>
</protein>
<keyword evidence="3" id="KW-1185">Reference proteome</keyword>
<dbReference type="STRING" id="1503925.TH53_21810"/>
<evidence type="ECO:0000313" key="3">
    <source>
        <dbReference type="Proteomes" id="UP000032049"/>
    </source>
</evidence>
<dbReference type="InterPro" id="IPR036388">
    <property type="entry name" value="WH-like_DNA-bd_sf"/>
</dbReference>
<feature type="domain" description="HTH luxR-type" evidence="1">
    <location>
        <begin position="145"/>
        <end position="200"/>
    </location>
</feature>
<dbReference type="GO" id="GO:0006355">
    <property type="term" value="P:regulation of DNA-templated transcription"/>
    <property type="evidence" value="ECO:0007669"/>
    <property type="project" value="InterPro"/>
</dbReference>
<name>A0A0D0FS11_9SPHI</name>
<dbReference type="InterPro" id="IPR016032">
    <property type="entry name" value="Sig_transdc_resp-reg_C-effctor"/>
</dbReference>
<reference evidence="2 3" key="1">
    <citation type="submission" date="2015-01" db="EMBL/GenBank/DDBJ databases">
        <title>Draft genome sequence of Pedobacter sp. NL19 isolated from sludge of an effluent treatment pond in an abandoned uranium mine.</title>
        <authorList>
            <person name="Santos T."/>
            <person name="Caetano T."/>
            <person name="Covas C."/>
            <person name="Cruz A."/>
            <person name="Mendo S."/>
        </authorList>
    </citation>
    <scope>NUCLEOTIDE SEQUENCE [LARGE SCALE GENOMIC DNA]</scope>
    <source>
        <strain evidence="2 3">NL19</strain>
    </source>
</reference>
<dbReference type="Pfam" id="PF00196">
    <property type="entry name" value="GerE"/>
    <property type="match status" value="1"/>
</dbReference>
<dbReference type="AlphaFoldDB" id="A0A0D0FS11"/>
<dbReference type="SUPFAM" id="SSF46894">
    <property type="entry name" value="C-terminal effector domain of the bipartite response regulators"/>
    <property type="match status" value="1"/>
</dbReference>
<accession>A0A0D0FS11</accession>
<dbReference type="Gene3D" id="1.10.10.10">
    <property type="entry name" value="Winged helix-like DNA-binding domain superfamily/Winged helix DNA-binding domain"/>
    <property type="match status" value="1"/>
</dbReference>
<dbReference type="Proteomes" id="UP000032049">
    <property type="component" value="Unassembled WGS sequence"/>
</dbReference>
<dbReference type="SMART" id="SM00421">
    <property type="entry name" value="HTH_LUXR"/>
    <property type="match status" value="1"/>
</dbReference>
<dbReference type="InterPro" id="IPR000792">
    <property type="entry name" value="Tscrpt_reg_LuxR_C"/>
</dbReference>
<dbReference type="EMBL" id="JXRA01000110">
    <property type="protein sequence ID" value="KIO75249.1"/>
    <property type="molecule type" value="Genomic_DNA"/>
</dbReference>
<evidence type="ECO:0000259" key="1">
    <source>
        <dbReference type="SMART" id="SM00421"/>
    </source>
</evidence>
<proteinExistence type="predicted"/>
<dbReference type="GO" id="GO:0003677">
    <property type="term" value="F:DNA binding"/>
    <property type="evidence" value="ECO:0007669"/>
    <property type="project" value="InterPro"/>
</dbReference>